<comment type="caution">
    <text evidence="10">The sequence shown here is derived from an EMBL/GenBank/DDBJ whole genome shotgun (WGS) entry which is preliminary data.</text>
</comment>
<dbReference type="FunFam" id="3.90.930.12:FF:000002">
    <property type="entry name" value="50S ribosomal protein L6"/>
    <property type="match status" value="1"/>
</dbReference>
<protein>
    <recommendedName>
        <fullName evidence="6">Large ribosomal subunit protein uL6</fullName>
    </recommendedName>
    <alternativeName>
        <fullName evidence="7">60S ribosomal protein L9</fullName>
    </alternativeName>
</protein>
<evidence type="ECO:0000256" key="8">
    <source>
        <dbReference type="RuleBase" id="RU003869"/>
    </source>
</evidence>
<dbReference type="Pfam" id="PF00347">
    <property type="entry name" value="Ribosomal_L6"/>
    <property type="match status" value="2"/>
</dbReference>
<name>A0AA35R052_GEOBA</name>
<dbReference type="GO" id="GO:0002181">
    <property type="term" value="P:cytoplasmic translation"/>
    <property type="evidence" value="ECO:0007669"/>
    <property type="project" value="TreeGrafter"/>
</dbReference>
<evidence type="ECO:0000313" key="11">
    <source>
        <dbReference type="Proteomes" id="UP001174909"/>
    </source>
</evidence>
<feature type="domain" description="Large ribosomal subunit protein uL6 alpha-beta" evidence="9">
    <location>
        <begin position="91"/>
        <end position="156"/>
    </location>
</feature>
<dbReference type="GO" id="GO:0019843">
    <property type="term" value="F:rRNA binding"/>
    <property type="evidence" value="ECO:0007669"/>
    <property type="project" value="UniProtKB-KW"/>
</dbReference>
<dbReference type="SUPFAM" id="SSF56053">
    <property type="entry name" value="Ribosomal protein L6"/>
    <property type="match status" value="2"/>
</dbReference>
<evidence type="ECO:0000256" key="4">
    <source>
        <dbReference type="ARBA" id="ARBA00022980"/>
    </source>
</evidence>
<dbReference type="Proteomes" id="UP001174909">
    <property type="component" value="Unassembled WGS sequence"/>
</dbReference>
<dbReference type="Gene3D" id="3.90.930.12">
    <property type="entry name" value="Ribosomal protein L6, alpha-beta domain"/>
    <property type="match status" value="2"/>
</dbReference>
<keyword evidence="11" id="KW-1185">Reference proteome</keyword>
<gene>
    <name evidence="10" type="ORF">GBAR_LOCUS2516</name>
</gene>
<dbReference type="GO" id="GO:0022625">
    <property type="term" value="C:cytosolic large ribosomal subunit"/>
    <property type="evidence" value="ECO:0007669"/>
    <property type="project" value="TreeGrafter"/>
</dbReference>
<evidence type="ECO:0000256" key="6">
    <source>
        <dbReference type="ARBA" id="ARBA00035246"/>
    </source>
</evidence>
<sequence length="189" mass="20272">MSRVGKNPITVPNGVDVKVAGREVTVKGQLGELSRNLHDGINVEIEDSQILVTRSNETRDQRAKHGLTRSLVNNMVVGVSEGFTKRLIMYGTGYRAAQKGNGLELLAGFSHPVEVEPIGKNSLSVDGNTTIIVTGPDKQEVGQQAATIRAVRKPSRFQSKAGRVPLFGITYQGEQLRLRVGKTVAGVGG</sequence>
<evidence type="ECO:0000259" key="9">
    <source>
        <dbReference type="Pfam" id="PF00347"/>
    </source>
</evidence>
<keyword evidence="5 8" id="KW-0687">Ribonucleoprotein</keyword>
<dbReference type="PIRSF" id="PIRSF002162">
    <property type="entry name" value="Ribosomal_L6"/>
    <property type="match status" value="1"/>
</dbReference>
<dbReference type="NCBIfam" id="TIGR03654">
    <property type="entry name" value="L6_bact"/>
    <property type="match status" value="1"/>
</dbReference>
<dbReference type="GO" id="GO:0003735">
    <property type="term" value="F:structural constituent of ribosome"/>
    <property type="evidence" value="ECO:0007669"/>
    <property type="project" value="InterPro"/>
</dbReference>
<dbReference type="PANTHER" id="PTHR11655:SF14">
    <property type="entry name" value="LARGE RIBOSOMAL SUBUNIT PROTEIN UL6M"/>
    <property type="match status" value="1"/>
</dbReference>
<dbReference type="InterPro" id="IPR000702">
    <property type="entry name" value="Ribosomal_uL6-like"/>
</dbReference>
<evidence type="ECO:0000256" key="7">
    <source>
        <dbReference type="ARBA" id="ARBA00035349"/>
    </source>
</evidence>
<dbReference type="InterPro" id="IPR019906">
    <property type="entry name" value="Ribosomal_uL6_bac-type"/>
</dbReference>
<accession>A0AA35R052</accession>
<evidence type="ECO:0000256" key="2">
    <source>
        <dbReference type="ARBA" id="ARBA00022730"/>
    </source>
</evidence>
<evidence type="ECO:0000256" key="5">
    <source>
        <dbReference type="ARBA" id="ARBA00023274"/>
    </source>
</evidence>
<comment type="similarity">
    <text evidence="1 8">Belongs to the universal ribosomal protein uL6 family.</text>
</comment>
<reference evidence="10" key="1">
    <citation type="submission" date="2023-03" db="EMBL/GenBank/DDBJ databases">
        <authorList>
            <person name="Steffen K."/>
            <person name="Cardenas P."/>
        </authorList>
    </citation>
    <scope>NUCLEOTIDE SEQUENCE</scope>
</reference>
<dbReference type="PRINTS" id="PR00059">
    <property type="entry name" value="RIBOSOMALL6"/>
</dbReference>
<keyword evidence="2" id="KW-0699">rRNA-binding</keyword>
<feature type="domain" description="Large ribosomal subunit protein uL6 alpha-beta" evidence="9">
    <location>
        <begin position="11"/>
        <end position="82"/>
    </location>
</feature>
<dbReference type="EMBL" id="CASHTH010000353">
    <property type="protein sequence ID" value="CAI7998738.1"/>
    <property type="molecule type" value="Genomic_DNA"/>
</dbReference>
<dbReference type="InterPro" id="IPR020040">
    <property type="entry name" value="Ribosomal_uL6_a/b-dom"/>
</dbReference>
<evidence type="ECO:0000256" key="3">
    <source>
        <dbReference type="ARBA" id="ARBA00022884"/>
    </source>
</evidence>
<keyword evidence="4 8" id="KW-0689">Ribosomal protein</keyword>
<dbReference type="PANTHER" id="PTHR11655">
    <property type="entry name" value="60S/50S RIBOSOMAL PROTEIN L6/L9"/>
    <property type="match status" value="1"/>
</dbReference>
<dbReference type="InterPro" id="IPR036789">
    <property type="entry name" value="Ribosomal_uL6-like_a/b-dom_sf"/>
</dbReference>
<organism evidence="10 11">
    <name type="scientific">Geodia barretti</name>
    <name type="common">Barrett's horny sponge</name>
    <dbReference type="NCBI Taxonomy" id="519541"/>
    <lineage>
        <taxon>Eukaryota</taxon>
        <taxon>Metazoa</taxon>
        <taxon>Porifera</taxon>
        <taxon>Demospongiae</taxon>
        <taxon>Heteroscleromorpha</taxon>
        <taxon>Tetractinellida</taxon>
        <taxon>Astrophorina</taxon>
        <taxon>Geodiidae</taxon>
        <taxon>Geodia</taxon>
    </lineage>
</organism>
<evidence type="ECO:0000313" key="10">
    <source>
        <dbReference type="EMBL" id="CAI7998738.1"/>
    </source>
</evidence>
<dbReference type="AlphaFoldDB" id="A0AA35R052"/>
<evidence type="ECO:0000256" key="1">
    <source>
        <dbReference type="ARBA" id="ARBA00009356"/>
    </source>
</evidence>
<proteinExistence type="inferred from homology"/>
<keyword evidence="3" id="KW-0694">RNA-binding</keyword>